<accession>A0A4U0WHM8</accession>
<dbReference type="Proteomes" id="UP000308768">
    <property type="component" value="Unassembled WGS sequence"/>
</dbReference>
<evidence type="ECO:0000256" key="1">
    <source>
        <dbReference type="ARBA" id="ARBA00022884"/>
    </source>
</evidence>
<proteinExistence type="predicted"/>
<dbReference type="STRING" id="331657.A0A4U0WHM8"/>
<dbReference type="SUPFAM" id="SSF46785">
    <property type="entry name" value="Winged helix' DNA-binding domain"/>
    <property type="match status" value="1"/>
</dbReference>
<feature type="non-terminal residue" evidence="5">
    <location>
        <position position="120"/>
    </location>
</feature>
<dbReference type="InterPro" id="IPR006630">
    <property type="entry name" value="La_HTH"/>
</dbReference>
<dbReference type="InterPro" id="IPR036390">
    <property type="entry name" value="WH_DNA-bd_sf"/>
</dbReference>
<dbReference type="OrthoDB" id="435402at2759"/>
<comment type="caution">
    <text evidence="5">The sequence shown here is derived from an EMBL/GenBank/DDBJ whole genome shotgun (WGS) entry which is preliminary data.</text>
</comment>
<protein>
    <recommendedName>
        <fullName evidence="4">HTH La-type RNA-binding domain-containing protein</fullName>
    </recommendedName>
</protein>
<feature type="domain" description="HTH La-type RNA-binding" evidence="4">
    <location>
        <begin position="9"/>
        <end position="101"/>
    </location>
</feature>
<evidence type="ECO:0000256" key="3">
    <source>
        <dbReference type="SAM" id="MobiDB-lite"/>
    </source>
</evidence>
<organism evidence="5 6">
    <name type="scientific">Cryomyces minteri</name>
    <dbReference type="NCBI Taxonomy" id="331657"/>
    <lineage>
        <taxon>Eukaryota</taxon>
        <taxon>Fungi</taxon>
        <taxon>Dikarya</taxon>
        <taxon>Ascomycota</taxon>
        <taxon>Pezizomycotina</taxon>
        <taxon>Dothideomycetes</taxon>
        <taxon>Dothideomycetes incertae sedis</taxon>
        <taxon>Cryomyces</taxon>
    </lineage>
</organism>
<reference evidence="5 6" key="1">
    <citation type="submission" date="2017-03" db="EMBL/GenBank/DDBJ databases">
        <title>Genomes of endolithic fungi from Antarctica.</title>
        <authorList>
            <person name="Coleine C."/>
            <person name="Masonjones S."/>
            <person name="Stajich J.E."/>
        </authorList>
    </citation>
    <scope>NUCLEOTIDE SEQUENCE [LARGE SCALE GENOMIC DNA]</scope>
    <source>
        <strain evidence="5 6">CCFEE 5187</strain>
    </source>
</reference>
<dbReference type="AlphaFoldDB" id="A0A4U0WHM8"/>
<evidence type="ECO:0000313" key="5">
    <source>
        <dbReference type="EMBL" id="TKA62472.1"/>
    </source>
</evidence>
<keyword evidence="6" id="KW-1185">Reference proteome</keyword>
<dbReference type="Gene3D" id="1.10.10.10">
    <property type="entry name" value="Winged helix-like DNA-binding domain superfamily/Winged helix DNA-binding domain"/>
    <property type="match status" value="1"/>
</dbReference>
<gene>
    <name evidence="5" type="ORF">B0A49_07008</name>
</gene>
<name>A0A4U0WHM8_9PEZI</name>
<dbReference type="InterPro" id="IPR036388">
    <property type="entry name" value="WH-like_DNA-bd_sf"/>
</dbReference>
<feature type="region of interest" description="Disordered" evidence="3">
    <location>
        <begin position="1"/>
        <end position="22"/>
    </location>
</feature>
<dbReference type="SMART" id="SM00715">
    <property type="entry name" value="LA"/>
    <property type="match status" value="1"/>
</dbReference>
<evidence type="ECO:0000259" key="4">
    <source>
        <dbReference type="PROSITE" id="PS50961"/>
    </source>
</evidence>
<dbReference type="Pfam" id="PF05383">
    <property type="entry name" value="La"/>
    <property type="match status" value="1"/>
</dbReference>
<dbReference type="EMBL" id="NAJN01001557">
    <property type="protein sequence ID" value="TKA62472.1"/>
    <property type="molecule type" value="Genomic_DNA"/>
</dbReference>
<dbReference type="PROSITE" id="PS50961">
    <property type="entry name" value="HTH_LA"/>
    <property type="match status" value="1"/>
</dbReference>
<evidence type="ECO:0000256" key="2">
    <source>
        <dbReference type="PROSITE-ProRule" id="PRU00332"/>
    </source>
</evidence>
<dbReference type="GO" id="GO:0003723">
    <property type="term" value="F:RNA binding"/>
    <property type="evidence" value="ECO:0007669"/>
    <property type="project" value="UniProtKB-UniRule"/>
</dbReference>
<sequence length="120" mass="13227">MSSEEQNHAAEAPGGTSTEEPKVEYYFSDENLPSDAHLLGKCGGAENKPVSVKHICGFKKMRGYRPHTAVIASLKKSTFLEIVDGKLIRRKVPLSIKPTVESEATVPVKKEDQPWMTKGM</sequence>
<keyword evidence="1 2" id="KW-0694">RNA-binding</keyword>
<evidence type="ECO:0000313" key="6">
    <source>
        <dbReference type="Proteomes" id="UP000308768"/>
    </source>
</evidence>